<dbReference type="Proteomes" id="UP000694920">
    <property type="component" value="Unplaced"/>
</dbReference>
<dbReference type="AlphaFoldDB" id="A0AAJ7BSQ5"/>
<dbReference type="PROSITE" id="PS50191">
    <property type="entry name" value="CRAL_TRIO"/>
    <property type="match status" value="1"/>
</dbReference>
<dbReference type="PANTHER" id="PTHR10174">
    <property type="entry name" value="ALPHA-TOCOPHEROL TRANSFER PROTEIN-RELATED"/>
    <property type="match status" value="1"/>
</dbReference>
<evidence type="ECO:0000259" key="1">
    <source>
        <dbReference type="PROSITE" id="PS50191"/>
    </source>
</evidence>
<dbReference type="KEGG" id="ccin:107266735"/>
<dbReference type="Pfam" id="PF00650">
    <property type="entry name" value="CRAL_TRIO"/>
    <property type="match status" value="1"/>
</dbReference>
<dbReference type="InterPro" id="IPR001251">
    <property type="entry name" value="CRAL-TRIO_dom"/>
</dbReference>
<keyword evidence="2" id="KW-1185">Reference proteome</keyword>
<dbReference type="GO" id="GO:0016020">
    <property type="term" value="C:membrane"/>
    <property type="evidence" value="ECO:0007669"/>
    <property type="project" value="TreeGrafter"/>
</dbReference>
<sequence>MALLQLVSLEEEQKRNPELKKADIQSLREWCQKQPHLPNITDSELALFLHSNYYSIESTKSTIDVYYTVRTHVPEFFSNRDPMGQKELRHAFNVAVHTSLDGTTRDGHKIIFGKLIDLDPSHYVYNDCMKYFCMVLDLWMLGEGTLPGHIILIDMEGVVFGHAGRLSPMGLKKFLYYLQEGLPVRLKGLHFMNTTPVMDVILGMMKPFMKKSLMDMLFVHSTKDSLEKHIPLEILPNELGGKAGSMKDLHAASIKKLEEHRSWFQDDEANHRVNETLRPGKAKNVTDIFGVEGSFKKLEID</sequence>
<dbReference type="SUPFAM" id="SSF52087">
    <property type="entry name" value="CRAL/TRIO domain"/>
    <property type="match status" value="1"/>
</dbReference>
<dbReference type="SUPFAM" id="SSF46938">
    <property type="entry name" value="CRAL/TRIO N-terminal domain"/>
    <property type="match status" value="1"/>
</dbReference>
<dbReference type="Gene3D" id="3.40.525.10">
    <property type="entry name" value="CRAL-TRIO lipid binding domain"/>
    <property type="match status" value="1"/>
</dbReference>
<dbReference type="CDD" id="cd00170">
    <property type="entry name" value="SEC14"/>
    <property type="match status" value="1"/>
</dbReference>
<dbReference type="RefSeq" id="XP_015592996.1">
    <property type="nucleotide sequence ID" value="XM_015737510.2"/>
</dbReference>
<evidence type="ECO:0000313" key="4">
    <source>
        <dbReference type="RefSeq" id="XP_015592997.1"/>
    </source>
</evidence>
<organism evidence="2 4">
    <name type="scientific">Cephus cinctus</name>
    <name type="common">Wheat stem sawfly</name>
    <dbReference type="NCBI Taxonomy" id="211228"/>
    <lineage>
        <taxon>Eukaryota</taxon>
        <taxon>Metazoa</taxon>
        <taxon>Ecdysozoa</taxon>
        <taxon>Arthropoda</taxon>
        <taxon>Hexapoda</taxon>
        <taxon>Insecta</taxon>
        <taxon>Pterygota</taxon>
        <taxon>Neoptera</taxon>
        <taxon>Endopterygota</taxon>
        <taxon>Hymenoptera</taxon>
        <taxon>Cephoidea</taxon>
        <taxon>Cephidae</taxon>
        <taxon>Cephus</taxon>
    </lineage>
</organism>
<evidence type="ECO:0000313" key="2">
    <source>
        <dbReference type="Proteomes" id="UP000694920"/>
    </source>
</evidence>
<proteinExistence type="predicted"/>
<accession>A0AAJ7BSQ5</accession>
<reference evidence="3 4" key="1">
    <citation type="submission" date="2025-04" db="UniProtKB">
        <authorList>
            <consortium name="RefSeq"/>
        </authorList>
    </citation>
    <scope>IDENTIFICATION</scope>
</reference>
<evidence type="ECO:0000313" key="3">
    <source>
        <dbReference type="RefSeq" id="XP_015592996.1"/>
    </source>
</evidence>
<dbReference type="RefSeq" id="XP_015592997.1">
    <property type="nucleotide sequence ID" value="XM_015737511.1"/>
</dbReference>
<feature type="domain" description="CRAL-TRIO" evidence="1">
    <location>
        <begin position="88"/>
        <end position="247"/>
    </location>
</feature>
<dbReference type="SMART" id="SM00516">
    <property type="entry name" value="SEC14"/>
    <property type="match status" value="1"/>
</dbReference>
<dbReference type="InterPro" id="IPR036273">
    <property type="entry name" value="CRAL/TRIO_N_dom_sf"/>
</dbReference>
<protein>
    <submittedName>
        <fullName evidence="3 4">Alpha-tocopherol transfer protein-like</fullName>
    </submittedName>
</protein>
<dbReference type="PANTHER" id="PTHR10174:SF213">
    <property type="entry name" value="CRAL-TRIO DOMAIN-CONTAINING PROTEIN"/>
    <property type="match status" value="1"/>
</dbReference>
<gene>
    <name evidence="3 4" type="primary">LOC107266735</name>
</gene>
<dbReference type="GeneID" id="107266735"/>
<dbReference type="GO" id="GO:1902936">
    <property type="term" value="F:phosphatidylinositol bisphosphate binding"/>
    <property type="evidence" value="ECO:0007669"/>
    <property type="project" value="TreeGrafter"/>
</dbReference>
<dbReference type="PRINTS" id="PR00180">
    <property type="entry name" value="CRETINALDHBP"/>
</dbReference>
<dbReference type="InterPro" id="IPR036865">
    <property type="entry name" value="CRAL-TRIO_dom_sf"/>
</dbReference>
<name>A0AAJ7BSQ5_CEPCN</name>